<name>A0A448MRJ5_9PAST</name>
<proteinExistence type="predicted"/>
<dbReference type="EMBL" id="LR134405">
    <property type="protein sequence ID" value="VEH67758.1"/>
    <property type="molecule type" value="Genomic_DNA"/>
</dbReference>
<dbReference type="AlphaFoldDB" id="A0A448MRJ5"/>
<sequence>MDNKIHEINVAIAEFERDDQLGETVDSHVKSKLENQLSELTEEKLRFLHNLKHKKR</sequence>
<gene>
    <name evidence="1" type="ORF">NCTC8284_02966</name>
</gene>
<accession>A0A448MRJ5</accession>
<dbReference type="Proteomes" id="UP000278733">
    <property type="component" value="Chromosome"/>
</dbReference>
<reference evidence="1 2" key="1">
    <citation type="submission" date="2018-12" db="EMBL/GenBank/DDBJ databases">
        <authorList>
            <consortium name="Pathogen Informatics"/>
        </authorList>
    </citation>
    <scope>NUCLEOTIDE SEQUENCE [LARGE SCALE GENOMIC DNA]</scope>
    <source>
        <strain evidence="1 2">NCTC8284</strain>
    </source>
</reference>
<organism evidence="1 2">
    <name type="scientific">Rodentibacter pneumotropicus</name>
    <dbReference type="NCBI Taxonomy" id="758"/>
    <lineage>
        <taxon>Bacteria</taxon>
        <taxon>Pseudomonadati</taxon>
        <taxon>Pseudomonadota</taxon>
        <taxon>Gammaproteobacteria</taxon>
        <taxon>Pasteurellales</taxon>
        <taxon>Pasteurellaceae</taxon>
        <taxon>Rodentibacter</taxon>
    </lineage>
</organism>
<dbReference type="KEGG" id="rpne:NCTC8284_02966"/>
<evidence type="ECO:0000313" key="1">
    <source>
        <dbReference type="EMBL" id="VEH67758.1"/>
    </source>
</evidence>
<protein>
    <submittedName>
        <fullName evidence="1">Uncharacterized protein</fullName>
    </submittedName>
</protein>
<evidence type="ECO:0000313" key="2">
    <source>
        <dbReference type="Proteomes" id="UP000278733"/>
    </source>
</evidence>